<accession>A9V9D3</accession>
<dbReference type="GeneID" id="5894538"/>
<evidence type="ECO:0000313" key="4">
    <source>
        <dbReference type="Proteomes" id="UP000001357"/>
    </source>
</evidence>
<organism evidence="3 4">
    <name type="scientific">Monosiga brevicollis</name>
    <name type="common">Choanoflagellate</name>
    <dbReference type="NCBI Taxonomy" id="81824"/>
    <lineage>
        <taxon>Eukaryota</taxon>
        <taxon>Choanoflagellata</taxon>
        <taxon>Craspedida</taxon>
        <taxon>Salpingoecidae</taxon>
        <taxon>Monosiga</taxon>
    </lineage>
</organism>
<feature type="region of interest" description="Disordered" evidence="1">
    <location>
        <begin position="39"/>
        <end position="144"/>
    </location>
</feature>
<keyword evidence="2" id="KW-0732">Signal</keyword>
<keyword evidence="4" id="KW-1185">Reference proteome</keyword>
<protein>
    <submittedName>
        <fullName evidence="3">Uncharacterized protein</fullName>
    </submittedName>
</protein>
<feature type="compositionally biased region" description="Basic and acidic residues" evidence="1">
    <location>
        <begin position="121"/>
        <end position="131"/>
    </location>
</feature>
<name>A9V9D3_MONBE</name>
<dbReference type="AlphaFoldDB" id="A9V9D3"/>
<feature type="chain" id="PRO_5002745430" evidence="2">
    <location>
        <begin position="30"/>
        <end position="144"/>
    </location>
</feature>
<evidence type="ECO:0000256" key="1">
    <source>
        <dbReference type="SAM" id="MobiDB-lite"/>
    </source>
</evidence>
<feature type="compositionally biased region" description="Basic and acidic residues" evidence="1">
    <location>
        <begin position="41"/>
        <end position="57"/>
    </location>
</feature>
<gene>
    <name evidence="3" type="ORF">MONBRDRAFT_11512</name>
</gene>
<sequence>MWLWGALRLAGFIILALMLLACLVQPAWSELSSGVGTSLAADEHASTRSGAIHEREAIPLAAPSDVRAENEEKVEEGEVDAIEEQSEEDEEEEEDDDEDDYDDYDDYDTGDEDEDAGPCGDPDRVLQDHLQRLQQARTNGRDEL</sequence>
<reference evidence="3 4" key="1">
    <citation type="journal article" date="2008" name="Nature">
        <title>The genome of the choanoflagellate Monosiga brevicollis and the origin of metazoans.</title>
        <authorList>
            <consortium name="JGI Sequencing"/>
            <person name="King N."/>
            <person name="Westbrook M.J."/>
            <person name="Young S.L."/>
            <person name="Kuo A."/>
            <person name="Abedin M."/>
            <person name="Chapman J."/>
            <person name="Fairclough S."/>
            <person name="Hellsten U."/>
            <person name="Isogai Y."/>
            <person name="Letunic I."/>
            <person name="Marr M."/>
            <person name="Pincus D."/>
            <person name="Putnam N."/>
            <person name="Rokas A."/>
            <person name="Wright K.J."/>
            <person name="Zuzow R."/>
            <person name="Dirks W."/>
            <person name="Good M."/>
            <person name="Goodstein D."/>
            <person name="Lemons D."/>
            <person name="Li W."/>
            <person name="Lyons J.B."/>
            <person name="Morris A."/>
            <person name="Nichols S."/>
            <person name="Richter D.J."/>
            <person name="Salamov A."/>
            <person name="Bork P."/>
            <person name="Lim W.A."/>
            <person name="Manning G."/>
            <person name="Miller W.T."/>
            <person name="McGinnis W."/>
            <person name="Shapiro H."/>
            <person name="Tjian R."/>
            <person name="Grigoriev I.V."/>
            <person name="Rokhsar D."/>
        </authorList>
    </citation>
    <scope>NUCLEOTIDE SEQUENCE [LARGE SCALE GENOMIC DNA]</scope>
    <source>
        <strain evidence="4">MX1 / ATCC 50154</strain>
    </source>
</reference>
<evidence type="ECO:0000313" key="3">
    <source>
        <dbReference type="EMBL" id="EDQ85841.1"/>
    </source>
</evidence>
<dbReference type="InParanoid" id="A9V9D3"/>
<proteinExistence type="predicted"/>
<feature type="signal peptide" evidence="2">
    <location>
        <begin position="1"/>
        <end position="29"/>
    </location>
</feature>
<dbReference type="KEGG" id="mbr:MONBRDRAFT_11512"/>
<dbReference type="EMBL" id="CH991570">
    <property type="protein sequence ID" value="EDQ85841.1"/>
    <property type="molecule type" value="Genomic_DNA"/>
</dbReference>
<dbReference type="RefSeq" id="XP_001749320.1">
    <property type="nucleotide sequence ID" value="XM_001749268.1"/>
</dbReference>
<feature type="compositionally biased region" description="Acidic residues" evidence="1">
    <location>
        <begin position="72"/>
        <end position="116"/>
    </location>
</feature>
<evidence type="ECO:0000256" key="2">
    <source>
        <dbReference type="SAM" id="SignalP"/>
    </source>
</evidence>
<dbReference type="Proteomes" id="UP000001357">
    <property type="component" value="Unassembled WGS sequence"/>
</dbReference>